<gene>
    <name evidence="10" type="ORF">OS493_027676</name>
</gene>
<accession>A0A9W9ZLA4</accession>
<keyword evidence="11" id="KW-1185">Reference proteome</keyword>
<evidence type="ECO:0000256" key="1">
    <source>
        <dbReference type="ARBA" id="ARBA00004613"/>
    </source>
</evidence>
<dbReference type="InterPro" id="IPR001314">
    <property type="entry name" value="Peptidase_S1A"/>
</dbReference>
<evidence type="ECO:0000259" key="9">
    <source>
        <dbReference type="PROSITE" id="PS50240"/>
    </source>
</evidence>
<evidence type="ECO:0000256" key="6">
    <source>
        <dbReference type="ARBA" id="ARBA00022825"/>
    </source>
</evidence>
<organism evidence="10 11">
    <name type="scientific">Desmophyllum pertusum</name>
    <dbReference type="NCBI Taxonomy" id="174260"/>
    <lineage>
        <taxon>Eukaryota</taxon>
        <taxon>Metazoa</taxon>
        <taxon>Cnidaria</taxon>
        <taxon>Anthozoa</taxon>
        <taxon>Hexacorallia</taxon>
        <taxon>Scleractinia</taxon>
        <taxon>Caryophylliina</taxon>
        <taxon>Caryophylliidae</taxon>
        <taxon>Desmophyllum</taxon>
    </lineage>
</organism>
<proteinExistence type="predicted"/>
<evidence type="ECO:0000313" key="10">
    <source>
        <dbReference type="EMBL" id="KAJ7383510.1"/>
    </source>
</evidence>
<dbReference type="PROSITE" id="PS00135">
    <property type="entry name" value="TRYPSIN_SER"/>
    <property type="match status" value="1"/>
</dbReference>
<dbReference type="SUPFAM" id="SSF50494">
    <property type="entry name" value="Trypsin-like serine proteases"/>
    <property type="match status" value="1"/>
</dbReference>
<dbReference type="Proteomes" id="UP001163046">
    <property type="component" value="Unassembled WGS sequence"/>
</dbReference>
<keyword evidence="6" id="KW-0720">Serine protease</keyword>
<dbReference type="GO" id="GO:0004252">
    <property type="term" value="F:serine-type endopeptidase activity"/>
    <property type="evidence" value="ECO:0007669"/>
    <property type="project" value="InterPro"/>
</dbReference>
<evidence type="ECO:0000256" key="8">
    <source>
        <dbReference type="ARBA" id="ARBA00023180"/>
    </source>
</evidence>
<dbReference type="InterPro" id="IPR050127">
    <property type="entry name" value="Serine_Proteases_S1"/>
</dbReference>
<dbReference type="Pfam" id="PF00089">
    <property type="entry name" value="Trypsin"/>
    <property type="match status" value="1"/>
</dbReference>
<name>A0A9W9ZLA4_9CNID</name>
<dbReference type="InterPro" id="IPR009003">
    <property type="entry name" value="Peptidase_S1_PA"/>
</dbReference>
<keyword evidence="7" id="KW-1015">Disulfide bond</keyword>
<dbReference type="AlphaFoldDB" id="A0A9W9ZLA4"/>
<reference evidence="10" key="1">
    <citation type="submission" date="2023-01" db="EMBL/GenBank/DDBJ databases">
        <title>Genome assembly of the deep-sea coral Lophelia pertusa.</title>
        <authorList>
            <person name="Herrera S."/>
            <person name="Cordes E."/>
        </authorList>
    </citation>
    <scope>NUCLEOTIDE SEQUENCE</scope>
    <source>
        <strain evidence="10">USNM1676648</strain>
        <tissue evidence="10">Polyp</tissue>
    </source>
</reference>
<evidence type="ECO:0000256" key="2">
    <source>
        <dbReference type="ARBA" id="ARBA00022525"/>
    </source>
</evidence>
<dbReference type="PANTHER" id="PTHR24264">
    <property type="entry name" value="TRYPSIN-RELATED"/>
    <property type="match status" value="1"/>
</dbReference>
<dbReference type="CDD" id="cd00190">
    <property type="entry name" value="Tryp_SPc"/>
    <property type="match status" value="1"/>
</dbReference>
<protein>
    <recommendedName>
        <fullName evidence="9">Peptidase S1 domain-containing protein</fullName>
    </recommendedName>
</protein>
<dbReference type="Gene3D" id="2.40.10.10">
    <property type="entry name" value="Trypsin-like serine proteases"/>
    <property type="match status" value="1"/>
</dbReference>
<keyword evidence="4" id="KW-0732">Signal</keyword>
<dbReference type="FunFam" id="2.40.10.10:FF:000054">
    <property type="entry name" value="Complement C1r subcomponent"/>
    <property type="match status" value="1"/>
</dbReference>
<dbReference type="GO" id="GO:0005615">
    <property type="term" value="C:extracellular space"/>
    <property type="evidence" value="ECO:0007669"/>
    <property type="project" value="TreeGrafter"/>
</dbReference>
<comment type="caution">
    <text evidence="10">The sequence shown here is derived from an EMBL/GenBank/DDBJ whole genome shotgun (WGS) entry which is preliminary data.</text>
</comment>
<keyword evidence="3" id="KW-0645">Protease</keyword>
<dbReference type="PROSITE" id="PS50240">
    <property type="entry name" value="TRYPSIN_DOM"/>
    <property type="match status" value="1"/>
</dbReference>
<sequence length="207" mass="22668">MTYKIIIGDSVRNIEENSQRASFATKIIMHPRYHDDFKENDIALVKLSNRATLSRHIRTICLPPVANSSAYNDSLIPGSQGFVSGWGATQVLNPGEMADAENSTSTVLKSAQFQIQDIELCRNSTDYHFNESVNFCAGSDKHGVGPCTGDSGGPFVMKMSQGGASKWVAVGLVSWGEGCGIYGRYTFYTKLAPYVGWIDQHTSSRKD</sequence>
<dbReference type="EMBL" id="MU825898">
    <property type="protein sequence ID" value="KAJ7383510.1"/>
    <property type="molecule type" value="Genomic_DNA"/>
</dbReference>
<feature type="domain" description="Peptidase S1" evidence="9">
    <location>
        <begin position="1"/>
        <end position="203"/>
    </location>
</feature>
<evidence type="ECO:0000256" key="3">
    <source>
        <dbReference type="ARBA" id="ARBA00022670"/>
    </source>
</evidence>
<dbReference type="OrthoDB" id="6127264at2759"/>
<keyword evidence="8" id="KW-0325">Glycoprotein</keyword>
<dbReference type="InterPro" id="IPR001254">
    <property type="entry name" value="Trypsin_dom"/>
</dbReference>
<evidence type="ECO:0000313" key="11">
    <source>
        <dbReference type="Proteomes" id="UP001163046"/>
    </source>
</evidence>
<dbReference type="SMART" id="SM00020">
    <property type="entry name" value="Tryp_SPc"/>
    <property type="match status" value="1"/>
</dbReference>
<dbReference type="InterPro" id="IPR033116">
    <property type="entry name" value="TRYPSIN_SER"/>
</dbReference>
<evidence type="ECO:0000256" key="5">
    <source>
        <dbReference type="ARBA" id="ARBA00022801"/>
    </source>
</evidence>
<dbReference type="PRINTS" id="PR00722">
    <property type="entry name" value="CHYMOTRYPSIN"/>
</dbReference>
<evidence type="ECO:0000256" key="7">
    <source>
        <dbReference type="ARBA" id="ARBA00023157"/>
    </source>
</evidence>
<evidence type="ECO:0000256" key="4">
    <source>
        <dbReference type="ARBA" id="ARBA00022729"/>
    </source>
</evidence>
<keyword evidence="2" id="KW-0964">Secreted</keyword>
<keyword evidence="5" id="KW-0378">Hydrolase</keyword>
<comment type="subcellular location">
    <subcellularLocation>
        <location evidence="1">Secreted</location>
    </subcellularLocation>
</comment>
<dbReference type="PANTHER" id="PTHR24264:SF54">
    <property type="entry name" value="PEPTIDASE S1 DOMAIN-CONTAINING PROTEIN"/>
    <property type="match status" value="1"/>
</dbReference>
<dbReference type="GO" id="GO:0006508">
    <property type="term" value="P:proteolysis"/>
    <property type="evidence" value="ECO:0007669"/>
    <property type="project" value="UniProtKB-KW"/>
</dbReference>
<dbReference type="InterPro" id="IPR043504">
    <property type="entry name" value="Peptidase_S1_PA_chymotrypsin"/>
</dbReference>